<evidence type="ECO:0000313" key="7">
    <source>
        <dbReference type="EMBL" id="KAA6332271.1"/>
    </source>
</evidence>
<dbReference type="Gene3D" id="2.60.40.1120">
    <property type="entry name" value="Carboxypeptidase-like, regulatory domain"/>
    <property type="match status" value="1"/>
</dbReference>
<dbReference type="Gene3D" id="2.170.130.10">
    <property type="entry name" value="TonB-dependent receptor, plug domain"/>
    <property type="match status" value="1"/>
</dbReference>
<dbReference type="InterPro" id="IPR037066">
    <property type="entry name" value="Plug_dom_sf"/>
</dbReference>
<dbReference type="Gene3D" id="2.40.170.20">
    <property type="entry name" value="TonB-dependent receptor, beta-barrel domain"/>
    <property type="match status" value="1"/>
</dbReference>
<dbReference type="InterPro" id="IPR023996">
    <property type="entry name" value="TonB-dep_OMP_SusC/RagA"/>
</dbReference>
<name>A0A5J4RHC2_9ZZZZ</name>
<comment type="caution">
    <text evidence="7">The sequence shown here is derived from an EMBL/GenBank/DDBJ whole genome shotgun (WGS) entry which is preliminary data.</text>
</comment>
<dbReference type="PROSITE" id="PS52016">
    <property type="entry name" value="TONB_DEPENDENT_REC_3"/>
    <property type="match status" value="1"/>
</dbReference>
<gene>
    <name evidence="7" type="ORF">EZS27_019208</name>
</gene>
<feature type="domain" description="TonB-dependent receptor plug" evidence="6">
    <location>
        <begin position="125"/>
        <end position="231"/>
    </location>
</feature>
<keyword evidence="2" id="KW-0813">Transport</keyword>
<proteinExistence type="predicted"/>
<protein>
    <submittedName>
        <fullName evidence="7">TonB-dependent receptor SusC</fullName>
    </submittedName>
</protein>
<dbReference type="AlphaFoldDB" id="A0A5J4RHC2"/>
<keyword evidence="3" id="KW-0812">Transmembrane</keyword>
<comment type="subcellular location">
    <subcellularLocation>
        <location evidence="1">Cell outer membrane</location>
        <topology evidence="1">Multi-pass membrane protein</topology>
    </subcellularLocation>
</comment>
<evidence type="ECO:0000259" key="6">
    <source>
        <dbReference type="Pfam" id="PF07715"/>
    </source>
</evidence>
<keyword evidence="7" id="KW-0675">Receptor</keyword>
<keyword evidence="5" id="KW-0998">Cell outer membrane</keyword>
<dbReference type="GO" id="GO:0009279">
    <property type="term" value="C:cell outer membrane"/>
    <property type="evidence" value="ECO:0007669"/>
    <property type="project" value="UniProtKB-SubCell"/>
</dbReference>
<sequence>ARKFFLTRRYLNVFFLLLAFSVSAFTQAQTTISGKVLDEGGEPIIGASVSVKSGVQGAVTDINGKFSFTVSRVPVSLVINYLGYKSQEVEVYDAKATLVITLQEKVNSLDEVVVAAGGIFRARREQGYTTAKVTDTELVAGKAPTLAGGLTAKIPGLQVNAISSGVNPTYRLVLRGNRSITGNNQALIVVDNAIVSGDFLNSINPSDIDNIQVLNGAAGSALYGSEASNGVLLVTTKVGTKGKPQIKVSHTTTLEQISFFPKMQERFGQGSTANAQKFDPIENQQYGPAFDGSKRELGYPLEDGTQQYATYSPRKNDGRNAFWETGVQNLTDVSISLGNDNITSFVSAQYLDATGTTPGDKFNKISLRLNNTQKVLENLSLNYNISYVENNYDITNYTSGVYDRLTQISANIPVTTYKDWKNDIWSTREGWYNPWYPNPYWTADNYREDTKDTYLTGKVELKYNITSWLSVLYRASISNRYYQTQQHGPKTTLSDYYLSVQTKGNTPGYIFDRMYNKYRLNQDFQVAANKNVGNFSINATLGLAHVNNSAKSETVAATGLVIENLYNIGNRLADPNIPTSSADLSATMATIPSNPNAIIHSRNYGAWGDFVFGYKSYLFLHMSGRNDWTSLLSEANRSYFYPSVDASFIATDAVDALKENSVLDYLKVRAAWSKVGNVNINPYSLAPTYSSTTGYSNGTYFREGNRLVLDLKPEITTGWEIGTEFRLLQNLAEIQFSYYHTSTTGQAIQATIANSSGYSSLLLNAGEVTNDGIEASIRLNPIRTKDWDLHIGANFTYNKNLLKELYPGLTQLGVNGSSTIFAMEGEEINQIYVADYLRVEAIDPITQLPNPKELVGKVIVNPLTGYPSRASESKKLGNTTPKYRSGLDLSLRYKHFTLSTVFEYRGGYYFVAQSVGSGMDFSGSSARSTYYNRERFVFPNSVIDLGTNGNHNYVENNNITISDGGTGFWTNSTYNRGTYSNYTYKGDYWKWRELVISYEVPASFIRNLTNNTVQGITISAQGRNLFLWVPKSNEFTDPDYSNAADDSNAIGVTTLAQTPPTRYFGGSISLTF</sequence>
<dbReference type="InterPro" id="IPR039426">
    <property type="entry name" value="TonB-dep_rcpt-like"/>
</dbReference>
<evidence type="ECO:0000256" key="5">
    <source>
        <dbReference type="ARBA" id="ARBA00023237"/>
    </source>
</evidence>
<reference evidence="7" key="1">
    <citation type="submission" date="2019-03" db="EMBL/GenBank/DDBJ databases">
        <title>Single cell metagenomics reveals metabolic interactions within the superorganism composed of flagellate Streblomastix strix and complex community of Bacteroidetes bacteria on its surface.</title>
        <authorList>
            <person name="Treitli S.C."/>
            <person name="Kolisko M."/>
            <person name="Husnik F."/>
            <person name="Keeling P."/>
            <person name="Hampl V."/>
        </authorList>
    </citation>
    <scope>NUCLEOTIDE SEQUENCE</scope>
    <source>
        <strain evidence="7">STM</strain>
    </source>
</reference>
<dbReference type="Pfam" id="PF07715">
    <property type="entry name" value="Plug"/>
    <property type="match status" value="1"/>
</dbReference>
<organism evidence="7">
    <name type="scientific">termite gut metagenome</name>
    <dbReference type="NCBI Taxonomy" id="433724"/>
    <lineage>
        <taxon>unclassified sequences</taxon>
        <taxon>metagenomes</taxon>
        <taxon>organismal metagenomes</taxon>
    </lineage>
</organism>
<evidence type="ECO:0000256" key="1">
    <source>
        <dbReference type="ARBA" id="ARBA00004571"/>
    </source>
</evidence>
<dbReference type="SUPFAM" id="SSF49464">
    <property type="entry name" value="Carboxypeptidase regulatory domain-like"/>
    <property type="match status" value="1"/>
</dbReference>
<dbReference type="EMBL" id="SNRY01001263">
    <property type="protein sequence ID" value="KAA6332271.1"/>
    <property type="molecule type" value="Genomic_DNA"/>
</dbReference>
<dbReference type="InterPro" id="IPR036942">
    <property type="entry name" value="Beta-barrel_TonB_sf"/>
</dbReference>
<dbReference type="InterPro" id="IPR012910">
    <property type="entry name" value="Plug_dom"/>
</dbReference>
<evidence type="ECO:0000256" key="2">
    <source>
        <dbReference type="ARBA" id="ARBA00022448"/>
    </source>
</evidence>
<evidence type="ECO:0000256" key="3">
    <source>
        <dbReference type="ARBA" id="ARBA00022692"/>
    </source>
</evidence>
<dbReference type="NCBIfam" id="TIGR04056">
    <property type="entry name" value="OMP_RagA_SusC"/>
    <property type="match status" value="1"/>
</dbReference>
<dbReference type="SUPFAM" id="SSF56935">
    <property type="entry name" value="Porins"/>
    <property type="match status" value="1"/>
</dbReference>
<keyword evidence="4" id="KW-0472">Membrane</keyword>
<feature type="non-terminal residue" evidence="7">
    <location>
        <position position="1"/>
    </location>
</feature>
<evidence type="ECO:0000256" key="4">
    <source>
        <dbReference type="ARBA" id="ARBA00023136"/>
    </source>
</evidence>
<accession>A0A5J4RHC2</accession>
<dbReference type="Pfam" id="PF13715">
    <property type="entry name" value="CarbopepD_reg_2"/>
    <property type="match status" value="1"/>
</dbReference>
<dbReference type="InterPro" id="IPR008969">
    <property type="entry name" value="CarboxyPept-like_regulatory"/>
</dbReference>